<evidence type="ECO:0000256" key="4">
    <source>
        <dbReference type="ARBA" id="ARBA00022583"/>
    </source>
</evidence>
<reference evidence="11" key="1">
    <citation type="journal article" date="2019" name="Gigascience">
        <title>De novo genome assembly of the endangered Acer yangbiense, a plant species with extremely small populations endemic to Yunnan Province, China.</title>
        <authorList>
            <person name="Yang J."/>
            <person name="Wariss H.M."/>
            <person name="Tao L."/>
            <person name="Zhang R."/>
            <person name="Yun Q."/>
            <person name="Hollingsworth P."/>
            <person name="Dao Z."/>
            <person name="Luo G."/>
            <person name="Guo H."/>
            <person name="Ma Y."/>
            <person name="Sun W."/>
        </authorList>
    </citation>
    <scope>NUCLEOTIDE SEQUENCE [LARGE SCALE GENOMIC DNA]</scope>
    <source>
        <strain evidence="11">cv. Malutang</strain>
    </source>
</reference>
<dbReference type="PROSITE" id="PS50942">
    <property type="entry name" value="ENTH"/>
    <property type="match status" value="1"/>
</dbReference>
<keyword evidence="11" id="KW-1185">Reference proteome</keyword>
<keyword evidence="7" id="KW-0168">Coated pit</keyword>
<dbReference type="GO" id="GO:0032050">
    <property type="term" value="F:clathrin heavy chain binding"/>
    <property type="evidence" value="ECO:0007669"/>
    <property type="project" value="TreeGrafter"/>
</dbReference>
<dbReference type="InterPro" id="IPR013809">
    <property type="entry name" value="ENTH"/>
</dbReference>
<dbReference type="AlphaFoldDB" id="A0A5C7H9B9"/>
<evidence type="ECO:0000256" key="2">
    <source>
        <dbReference type="ARBA" id="ARBA00004555"/>
    </source>
</evidence>
<dbReference type="GO" id="GO:0006900">
    <property type="term" value="P:vesicle budding from membrane"/>
    <property type="evidence" value="ECO:0007669"/>
    <property type="project" value="TreeGrafter"/>
</dbReference>
<organism evidence="10 11">
    <name type="scientific">Acer yangbiense</name>
    <dbReference type="NCBI Taxonomy" id="1000413"/>
    <lineage>
        <taxon>Eukaryota</taxon>
        <taxon>Viridiplantae</taxon>
        <taxon>Streptophyta</taxon>
        <taxon>Embryophyta</taxon>
        <taxon>Tracheophyta</taxon>
        <taxon>Spermatophyta</taxon>
        <taxon>Magnoliopsida</taxon>
        <taxon>eudicotyledons</taxon>
        <taxon>Gunneridae</taxon>
        <taxon>Pentapetalae</taxon>
        <taxon>rosids</taxon>
        <taxon>malvids</taxon>
        <taxon>Sapindales</taxon>
        <taxon>Sapindaceae</taxon>
        <taxon>Hippocastanoideae</taxon>
        <taxon>Acereae</taxon>
        <taxon>Acer</taxon>
    </lineage>
</organism>
<evidence type="ECO:0000256" key="5">
    <source>
        <dbReference type="ARBA" id="ARBA00023034"/>
    </source>
</evidence>
<dbReference type="PANTHER" id="PTHR22951">
    <property type="entry name" value="CLATHRIN ASSEMBLY PROTEIN"/>
    <property type="match status" value="1"/>
</dbReference>
<keyword evidence="5" id="KW-0333">Golgi apparatus</keyword>
<dbReference type="InterPro" id="IPR048050">
    <property type="entry name" value="ANTH_N_plant"/>
</dbReference>
<evidence type="ECO:0000259" key="9">
    <source>
        <dbReference type="PROSITE" id="PS50942"/>
    </source>
</evidence>
<keyword evidence="4" id="KW-0254">Endocytosis</keyword>
<dbReference type="SUPFAM" id="SSF48464">
    <property type="entry name" value="ENTH/VHS domain"/>
    <property type="match status" value="1"/>
</dbReference>
<dbReference type="Pfam" id="PF07651">
    <property type="entry name" value="ANTH"/>
    <property type="match status" value="1"/>
</dbReference>
<dbReference type="GO" id="GO:0072583">
    <property type="term" value="P:clathrin-dependent endocytosis"/>
    <property type="evidence" value="ECO:0007669"/>
    <property type="project" value="InterPro"/>
</dbReference>
<feature type="domain" description="ENTH" evidence="9">
    <location>
        <begin position="26"/>
        <end position="164"/>
    </location>
</feature>
<dbReference type="GO" id="GO:0005545">
    <property type="term" value="F:1-phosphatidylinositol binding"/>
    <property type="evidence" value="ECO:0007669"/>
    <property type="project" value="TreeGrafter"/>
</dbReference>
<dbReference type="Gene3D" id="1.25.40.90">
    <property type="match status" value="1"/>
</dbReference>
<evidence type="ECO:0000256" key="8">
    <source>
        <dbReference type="ARBA" id="ARBA00023329"/>
    </source>
</evidence>
<proteinExistence type="predicted"/>
<dbReference type="GO" id="GO:0005905">
    <property type="term" value="C:clathrin-coated pit"/>
    <property type="evidence" value="ECO:0007669"/>
    <property type="project" value="UniProtKB-SubCell"/>
</dbReference>
<dbReference type="GO" id="GO:0000149">
    <property type="term" value="F:SNARE binding"/>
    <property type="evidence" value="ECO:0007669"/>
    <property type="project" value="TreeGrafter"/>
</dbReference>
<dbReference type="GO" id="GO:0005546">
    <property type="term" value="F:phosphatidylinositol-4,5-bisphosphate binding"/>
    <property type="evidence" value="ECO:0007669"/>
    <property type="project" value="TreeGrafter"/>
</dbReference>
<accession>A0A5C7H9B9</accession>
<dbReference type="CDD" id="cd16987">
    <property type="entry name" value="ANTH_N_AP180_plant"/>
    <property type="match status" value="1"/>
</dbReference>
<evidence type="ECO:0000256" key="1">
    <source>
        <dbReference type="ARBA" id="ARBA00004132"/>
    </source>
</evidence>
<dbReference type="InterPro" id="IPR008942">
    <property type="entry name" value="ENTH_VHS"/>
</dbReference>
<dbReference type="GO" id="GO:0005794">
    <property type="term" value="C:Golgi apparatus"/>
    <property type="evidence" value="ECO:0007669"/>
    <property type="project" value="UniProtKB-SubCell"/>
</dbReference>
<evidence type="ECO:0000256" key="7">
    <source>
        <dbReference type="ARBA" id="ARBA00023176"/>
    </source>
</evidence>
<dbReference type="InterPro" id="IPR011417">
    <property type="entry name" value="ANTH_dom"/>
</dbReference>
<evidence type="ECO:0000313" key="11">
    <source>
        <dbReference type="Proteomes" id="UP000323000"/>
    </source>
</evidence>
<dbReference type="GO" id="GO:0030136">
    <property type="term" value="C:clathrin-coated vesicle"/>
    <property type="evidence" value="ECO:0007669"/>
    <property type="project" value="UniProtKB-SubCell"/>
</dbReference>
<dbReference type="InterPro" id="IPR045192">
    <property type="entry name" value="AP180-like"/>
</dbReference>
<sequence>MGHLKKLRIFLGIFKDRASLIKTTLSTKRRTSSIRRTIIRATTHGVSSPPPDRRIVAVLSYGHGTRRKAGACIGALMDRLHGTHNAFVALKCLFTIHNIITRGSFILKDQLSIYPSSGGRNFLNLSMFHEDSNLETWELSSWVRWYAGVLEKNLTVSRVLGSYLCSSKPNKKNDNDIEEKVLASMSSDLLIEMDVLVGFVEEISNTPTSLHLQTNDLVYEIVRLVSEDYRSIQREIFFRVVELGYRITSLSVSELTQLLTDLKRFEDCKERLSLLFMNRKRNDALWDLVNETKMEILTAVNRRLQDKTMVKKIWKRSNDESTELKQLNRFAVSVDGWFGLDRVSLAVSTFYS</sequence>
<gene>
    <name evidence="10" type="ORF">EZV62_021895</name>
</gene>
<dbReference type="GO" id="GO:0048268">
    <property type="term" value="P:clathrin coat assembly"/>
    <property type="evidence" value="ECO:0007669"/>
    <property type="project" value="InterPro"/>
</dbReference>
<dbReference type="FunFam" id="1.25.40.90:FF:000035">
    <property type="entry name" value="Putative clathrin assembly protein At4g40080"/>
    <property type="match status" value="1"/>
</dbReference>
<protein>
    <recommendedName>
        <fullName evidence="9">ENTH domain-containing protein</fullName>
    </recommendedName>
</protein>
<name>A0A5C7H9B9_9ROSI</name>
<dbReference type="OrthoDB" id="44015at2759"/>
<dbReference type="Proteomes" id="UP000323000">
    <property type="component" value="Chromosome 10"/>
</dbReference>
<evidence type="ECO:0000256" key="6">
    <source>
        <dbReference type="ARBA" id="ARBA00023136"/>
    </source>
</evidence>
<comment type="caution">
    <text evidence="10">The sequence shown here is derived from an EMBL/GenBank/DDBJ whole genome shotgun (WGS) entry which is preliminary data.</text>
</comment>
<evidence type="ECO:0000313" key="10">
    <source>
        <dbReference type="EMBL" id="TXG52726.1"/>
    </source>
</evidence>
<keyword evidence="6" id="KW-0472">Membrane</keyword>
<dbReference type="EMBL" id="VAHF01000010">
    <property type="protein sequence ID" value="TXG52726.1"/>
    <property type="molecule type" value="Genomic_DNA"/>
</dbReference>
<keyword evidence="8" id="KW-0968">Cytoplasmic vesicle</keyword>
<evidence type="ECO:0000256" key="3">
    <source>
        <dbReference type="ARBA" id="ARBA00004600"/>
    </source>
</evidence>
<dbReference type="PANTHER" id="PTHR22951:SF24">
    <property type="entry name" value="ENTH DOMAIN-CONTAINING PROTEIN"/>
    <property type="match status" value="1"/>
</dbReference>
<comment type="subcellular location">
    <subcellularLocation>
        <location evidence="1">Cytoplasmic vesicle</location>
        <location evidence="1">Clathrin-coated vesicle</location>
    </subcellularLocation>
    <subcellularLocation>
        <location evidence="2">Golgi apparatus</location>
    </subcellularLocation>
    <subcellularLocation>
        <location evidence="3">Membrane</location>
        <location evidence="3">Clathrin-coated pit</location>
    </subcellularLocation>
</comment>